<dbReference type="AlphaFoldDB" id="A0AAN8ULF7"/>
<keyword evidence="6" id="KW-1185">Reference proteome</keyword>
<dbReference type="NCBIfam" id="TIGR00756">
    <property type="entry name" value="PPR"/>
    <property type="match status" value="5"/>
</dbReference>
<dbReference type="EMBL" id="JBAMMX010000023">
    <property type="protein sequence ID" value="KAK6917710.1"/>
    <property type="molecule type" value="Genomic_DNA"/>
</dbReference>
<proteinExistence type="inferred from homology"/>
<dbReference type="Pfam" id="PF20431">
    <property type="entry name" value="E_motif"/>
    <property type="match status" value="1"/>
</dbReference>
<dbReference type="GO" id="GO:0008270">
    <property type="term" value="F:zinc ion binding"/>
    <property type="evidence" value="ECO:0007669"/>
    <property type="project" value="InterPro"/>
</dbReference>
<dbReference type="InterPro" id="IPR046960">
    <property type="entry name" value="PPR_At4g14850-like_plant"/>
</dbReference>
<evidence type="ECO:0000256" key="2">
    <source>
        <dbReference type="ARBA" id="ARBA00022737"/>
    </source>
</evidence>
<evidence type="ECO:0000256" key="1">
    <source>
        <dbReference type="ARBA" id="ARBA00006643"/>
    </source>
</evidence>
<evidence type="ECO:0000313" key="6">
    <source>
        <dbReference type="Proteomes" id="UP001370490"/>
    </source>
</evidence>
<dbReference type="Gene3D" id="1.25.40.10">
    <property type="entry name" value="Tetratricopeptide repeat domain"/>
    <property type="match status" value="5"/>
</dbReference>
<dbReference type="PANTHER" id="PTHR47926:SF347">
    <property type="entry name" value="PENTATRICOPEPTIDE REPEAT-CONTAINING PROTEIN"/>
    <property type="match status" value="1"/>
</dbReference>
<dbReference type="PANTHER" id="PTHR47926">
    <property type="entry name" value="PENTATRICOPEPTIDE REPEAT-CONTAINING PROTEIN"/>
    <property type="match status" value="1"/>
</dbReference>
<evidence type="ECO:0000256" key="3">
    <source>
        <dbReference type="PROSITE-ProRule" id="PRU00708"/>
    </source>
</evidence>
<dbReference type="PROSITE" id="PS51375">
    <property type="entry name" value="PPR"/>
    <property type="match status" value="4"/>
</dbReference>
<comment type="caution">
    <text evidence="5">The sequence shown here is derived from an EMBL/GenBank/DDBJ whole genome shotgun (WGS) entry which is preliminary data.</text>
</comment>
<dbReference type="Proteomes" id="UP001370490">
    <property type="component" value="Unassembled WGS sequence"/>
</dbReference>
<feature type="domain" description="DYW" evidence="4">
    <location>
        <begin position="630"/>
        <end position="722"/>
    </location>
</feature>
<keyword evidence="2" id="KW-0677">Repeat</keyword>
<reference evidence="5 6" key="1">
    <citation type="submission" date="2023-12" db="EMBL/GenBank/DDBJ databases">
        <title>A high-quality genome assembly for Dillenia turbinata (Dilleniales).</title>
        <authorList>
            <person name="Chanderbali A."/>
        </authorList>
    </citation>
    <scope>NUCLEOTIDE SEQUENCE [LARGE SCALE GENOMIC DNA]</scope>
    <source>
        <strain evidence="5">LSX21</strain>
        <tissue evidence="5">Leaf</tissue>
    </source>
</reference>
<sequence>MSAKFNKAASKMIPQSGSQIFQSAQSKQDTRTRFCEMGDLGKAMELLAKFSKSHFELDTYCSILQLCAELKSLKDGKKVHRIISSKRVEIKGLLGTKLVYMYVKCGDLEKGRWVFDKIVNEKVFLWNFMMNEYAKIGNCRESISIFWKMRDFGVEMDAHTFSCVLKCFAAIGNIKESEWVHGYLLKSGFGSYNTVVNSLIAFYFKYGRVESACKLFDELDDKDVISWNSMVSGHAANGLSDRGFNVFEDMMCSGVDIDLVTMVSVMVICANVGTLHLGRALHGYAIKSSLTDELILSNSLLDMYSKCGDLGGAIQVFEKMGKRSVVSWTSLIAGYAREGMSDKAISMFREMEREGTNPDTYAITCILHACACNGSLEVGKDVHSYVRENNMESNLFVCNALMDMYAKCGSMEDALSVFSQMRVRDIVSWNTMIGGYSKNSLPNEALNMFIEMQRHSELNGITMSCILPACASLSALDKGREIHGHILRRGFLSDRIVVNALLDMYAKCGALALALLVFDSIFSKDLVSWTVMISGYGMHGYGKHIFELEPENTGYYVLLANIYAEAERWEEVKKLRERMSRRRLKKQPGCSWIEIKGRAQIFVAGDNSHHLSKKIQSLLKRVSLRMKEAGYLPKLQYALLNADDMEKEIALCGHSEKLAMACGILCLPPGKTVRVTKNLRVCGDCHEMAKFMSKMMRREILLRDSNRFHHFKDGRCSCRGYW</sequence>
<dbReference type="SUPFAM" id="SSF48452">
    <property type="entry name" value="TPR-like"/>
    <property type="match status" value="1"/>
</dbReference>
<dbReference type="FunFam" id="1.25.40.10:FF:000073">
    <property type="entry name" value="Pentatricopeptide repeat-containing protein chloroplastic"/>
    <property type="match status" value="2"/>
</dbReference>
<dbReference type="InterPro" id="IPR002885">
    <property type="entry name" value="PPR_rpt"/>
</dbReference>
<dbReference type="FunFam" id="1.25.40.10:FF:000436">
    <property type="entry name" value="Pentatricopeptide repeat-containing protein At5g39350 family"/>
    <property type="match status" value="1"/>
</dbReference>
<dbReference type="InterPro" id="IPR011990">
    <property type="entry name" value="TPR-like_helical_dom_sf"/>
</dbReference>
<dbReference type="InterPro" id="IPR032867">
    <property type="entry name" value="DYW_dom"/>
</dbReference>
<evidence type="ECO:0000259" key="4">
    <source>
        <dbReference type="Pfam" id="PF14432"/>
    </source>
</evidence>
<dbReference type="GO" id="GO:0003723">
    <property type="term" value="F:RNA binding"/>
    <property type="evidence" value="ECO:0007669"/>
    <property type="project" value="InterPro"/>
</dbReference>
<comment type="similarity">
    <text evidence="1">Belongs to the PPR family. PCMP-H subfamily.</text>
</comment>
<dbReference type="InterPro" id="IPR046848">
    <property type="entry name" value="E_motif"/>
</dbReference>
<feature type="repeat" description="PPR" evidence="3">
    <location>
        <begin position="223"/>
        <end position="257"/>
    </location>
</feature>
<gene>
    <name evidence="5" type="ORF">RJ641_018461</name>
</gene>
<dbReference type="Pfam" id="PF01535">
    <property type="entry name" value="PPR"/>
    <property type="match status" value="3"/>
</dbReference>
<protein>
    <submittedName>
        <fullName evidence="5">E motif</fullName>
    </submittedName>
</protein>
<dbReference type="GO" id="GO:0009451">
    <property type="term" value="P:RNA modification"/>
    <property type="evidence" value="ECO:0007669"/>
    <property type="project" value="InterPro"/>
</dbReference>
<name>A0AAN8ULF7_9MAGN</name>
<accession>A0AAN8ULF7</accession>
<evidence type="ECO:0000313" key="5">
    <source>
        <dbReference type="EMBL" id="KAK6917710.1"/>
    </source>
</evidence>
<organism evidence="5 6">
    <name type="scientific">Dillenia turbinata</name>
    <dbReference type="NCBI Taxonomy" id="194707"/>
    <lineage>
        <taxon>Eukaryota</taxon>
        <taxon>Viridiplantae</taxon>
        <taxon>Streptophyta</taxon>
        <taxon>Embryophyta</taxon>
        <taxon>Tracheophyta</taxon>
        <taxon>Spermatophyta</taxon>
        <taxon>Magnoliopsida</taxon>
        <taxon>eudicotyledons</taxon>
        <taxon>Gunneridae</taxon>
        <taxon>Pentapetalae</taxon>
        <taxon>Dilleniales</taxon>
        <taxon>Dilleniaceae</taxon>
        <taxon>Dillenia</taxon>
    </lineage>
</organism>
<feature type="repeat" description="PPR" evidence="3">
    <location>
        <begin position="394"/>
        <end position="428"/>
    </location>
</feature>
<dbReference type="Pfam" id="PF13041">
    <property type="entry name" value="PPR_2"/>
    <property type="match status" value="3"/>
</dbReference>
<feature type="repeat" description="PPR" evidence="3">
    <location>
        <begin position="122"/>
        <end position="156"/>
    </location>
</feature>
<feature type="repeat" description="PPR" evidence="3">
    <location>
        <begin position="324"/>
        <end position="358"/>
    </location>
</feature>
<dbReference type="Pfam" id="PF14432">
    <property type="entry name" value="DYW_deaminase"/>
    <property type="match status" value="1"/>
</dbReference>